<feature type="transmembrane region" description="Helical" evidence="6">
    <location>
        <begin position="137"/>
        <end position="160"/>
    </location>
</feature>
<keyword evidence="4 6" id="KW-1133">Transmembrane helix</keyword>
<feature type="transmembrane region" description="Helical" evidence="6">
    <location>
        <begin position="167"/>
        <end position="184"/>
    </location>
</feature>
<evidence type="ECO:0000256" key="2">
    <source>
        <dbReference type="ARBA" id="ARBA00009190"/>
    </source>
</evidence>
<evidence type="ECO:0000256" key="3">
    <source>
        <dbReference type="ARBA" id="ARBA00022692"/>
    </source>
</evidence>
<evidence type="ECO:0000256" key="4">
    <source>
        <dbReference type="ARBA" id="ARBA00022989"/>
    </source>
</evidence>
<dbReference type="PANTHER" id="PTHR12608">
    <property type="entry name" value="TRANSMEMBRANE PROTEIN HTP-1 RELATED"/>
    <property type="match status" value="1"/>
</dbReference>
<dbReference type="RefSeq" id="WP_345000688.1">
    <property type="nucleotide sequence ID" value="NZ_BAABFR010000120.1"/>
</dbReference>
<organism evidence="7 8">
    <name type="scientific">Tsukamurella soli</name>
    <dbReference type="NCBI Taxonomy" id="644556"/>
    <lineage>
        <taxon>Bacteria</taxon>
        <taxon>Bacillati</taxon>
        <taxon>Actinomycetota</taxon>
        <taxon>Actinomycetes</taxon>
        <taxon>Mycobacteriales</taxon>
        <taxon>Tsukamurellaceae</taxon>
        <taxon>Tsukamurella</taxon>
    </lineage>
</organism>
<proteinExistence type="inferred from homology"/>
<comment type="subcellular location">
    <subcellularLocation>
        <location evidence="1 6">Membrane</location>
        <topology evidence="1 6">Multi-pass membrane protein</topology>
    </subcellularLocation>
</comment>
<sequence length="237" mass="24529">MLTAVALGFVVVFVAELGDKSQLMAMTFAVRYRWWVVLAAITGATALIQLVSVVVGGTLGDTIPAGLIPVIAGLTMLAFAFWTWRGEGPDDEDEQSEPVGSRSAFLVITSSFLLAELGDRTMLATVALATGHDAVGVWLGSTVGMVLAGALAIVVGALAGHRIPERALSVGATLLFFGFAVWTLTEAFTGLHSTTAVTVLAAAIAAVCLVGLTLVWRARSARIAAAEVPDEAGIPIH</sequence>
<feature type="transmembrane region" description="Helical" evidence="6">
    <location>
        <begin position="67"/>
        <end position="84"/>
    </location>
</feature>
<comment type="similarity">
    <text evidence="2 6">Belongs to the GDT1 family.</text>
</comment>
<keyword evidence="5 6" id="KW-0472">Membrane</keyword>
<accession>A0ABP8KDU3</accession>
<dbReference type="EMBL" id="BAABFR010000120">
    <property type="protein sequence ID" value="GAA4404298.1"/>
    <property type="molecule type" value="Genomic_DNA"/>
</dbReference>
<protein>
    <recommendedName>
        <fullName evidence="6">GDT1 family protein</fullName>
    </recommendedName>
</protein>
<keyword evidence="3 6" id="KW-0812">Transmembrane</keyword>
<keyword evidence="8" id="KW-1185">Reference proteome</keyword>
<reference evidence="8" key="1">
    <citation type="journal article" date="2019" name="Int. J. Syst. Evol. Microbiol.">
        <title>The Global Catalogue of Microorganisms (GCM) 10K type strain sequencing project: providing services to taxonomists for standard genome sequencing and annotation.</title>
        <authorList>
            <consortium name="The Broad Institute Genomics Platform"/>
            <consortium name="The Broad Institute Genome Sequencing Center for Infectious Disease"/>
            <person name="Wu L."/>
            <person name="Ma J."/>
        </authorList>
    </citation>
    <scope>NUCLEOTIDE SEQUENCE [LARGE SCALE GENOMIC DNA]</scope>
    <source>
        <strain evidence="8">JCM 17688</strain>
    </source>
</reference>
<evidence type="ECO:0000313" key="7">
    <source>
        <dbReference type="EMBL" id="GAA4404298.1"/>
    </source>
</evidence>
<evidence type="ECO:0000256" key="5">
    <source>
        <dbReference type="ARBA" id="ARBA00023136"/>
    </source>
</evidence>
<evidence type="ECO:0000313" key="8">
    <source>
        <dbReference type="Proteomes" id="UP001500635"/>
    </source>
</evidence>
<dbReference type="InterPro" id="IPR001727">
    <property type="entry name" value="GDT1-like"/>
</dbReference>
<dbReference type="Proteomes" id="UP001500635">
    <property type="component" value="Unassembled WGS sequence"/>
</dbReference>
<feature type="transmembrane region" description="Helical" evidence="6">
    <location>
        <begin position="34"/>
        <end position="55"/>
    </location>
</feature>
<dbReference type="PANTHER" id="PTHR12608:SF1">
    <property type="entry name" value="TRANSMEMBRANE PROTEIN 165"/>
    <property type="match status" value="1"/>
</dbReference>
<evidence type="ECO:0000256" key="1">
    <source>
        <dbReference type="ARBA" id="ARBA00004141"/>
    </source>
</evidence>
<evidence type="ECO:0000256" key="6">
    <source>
        <dbReference type="RuleBase" id="RU365102"/>
    </source>
</evidence>
<gene>
    <name evidence="7" type="ORF">GCM10023147_46590</name>
</gene>
<comment type="caution">
    <text evidence="7">The sequence shown here is derived from an EMBL/GenBank/DDBJ whole genome shotgun (WGS) entry which is preliminary data.</text>
</comment>
<dbReference type="Pfam" id="PF01169">
    <property type="entry name" value="GDT1"/>
    <property type="match status" value="2"/>
</dbReference>
<feature type="transmembrane region" description="Helical" evidence="6">
    <location>
        <begin position="196"/>
        <end position="216"/>
    </location>
</feature>
<name>A0ABP8KDU3_9ACTN</name>